<sequence>MQRIPCPERDDWRETAAQCGFDFYELDGERYWDERAYYAFSIAEIELGIEEPTGEIEQMCLELVGRVVADEALLRRLKIPQAFWPLLSESWKRRDDSLYGRLDLSFPGFRGGDRVPAKLLEYNADTPTSIFEAAVFQWTWLEQATERRIVPGRADQYNSIHERLIARWRSLGKGRRLHLAGMTAEAEDAATLAYLADTAAQAGLLTSILDVTDIGWRDKGGGFVDLDDNDIALAFKLYPWEWMFHDAFGARLGSAATQWVEPPWKAILSNKGILPLLWQMNEGHPNLLPAYFEDDPKAAGLGSSFVRKPIYSREGANVSLVSDGVAVSAQEGPYGAEGFIRQALAPLPDFGGVFPVIGSWLVDHQPCGLSIREDATPITGNRSRFLPHAIL</sequence>
<keyword evidence="2" id="KW-0479">Metal-binding</keyword>
<dbReference type="RefSeq" id="WP_172114544.1">
    <property type="nucleotide sequence ID" value="NZ_JABFDM010000001.1"/>
</dbReference>
<proteinExistence type="predicted"/>
<gene>
    <name evidence="7" type="ORF">HL667_31075</name>
</gene>
<evidence type="ECO:0000313" key="7">
    <source>
        <dbReference type="EMBL" id="NPU69483.1"/>
    </source>
</evidence>
<dbReference type="Proteomes" id="UP000886476">
    <property type="component" value="Unassembled WGS sequence"/>
</dbReference>
<dbReference type="EMBL" id="JABFDN010000018">
    <property type="protein sequence ID" value="NPU69483.1"/>
    <property type="molecule type" value="Genomic_DNA"/>
</dbReference>
<keyword evidence="3" id="KW-0547">Nucleotide-binding</keyword>
<protein>
    <submittedName>
        <fullName evidence="7">Glutathionylspermidine synthase family protein</fullName>
    </submittedName>
</protein>
<keyword evidence="4" id="KW-0067">ATP-binding</keyword>
<evidence type="ECO:0000259" key="6">
    <source>
        <dbReference type="Pfam" id="PF03738"/>
    </source>
</evidence>
<dbReference type="Pfam" id="PF03738">
    <property type="entry name" value="GSP_synth"/>
    <property type="match status" value="1"/>
</dbReference>
<organism evidence="7 8">
    <name type="scientific">Bradyrhizobium aeschynomenes</name>
    <dbReference type="NCBI Taxonomy" id="2734909"/>
    <lineage>
        <taxon>Bacteria</taxon>
        <taxon>Pseudomonadati</taxon>
        <taxon>Pseudomonadota</taxon>
        <taxon>Alphaproteobacteria</taxon>
        <taxon>Hyphomicrobiales</taxon>
        <taxon>Nitrobacteraceae</taxon>
        <taxon>Bradyrhizobium</taxon>
    </lineage>
</organism>
<dbReference type="Gene3D" id="3.30.1490.330">
    <property type="match status" value="1"/>
</dbReference>
<keyword evidence="8" id="KW-1185">Reference proteome</keyword>
<name>A0ABX2CMP9_9BRAD</name>
<evidence type="ECO:0000256" key="4">
    <source>
        <dbReference type="ARBA" id="ARBA00022840"/>
    </source>
</evidence>
<keyword evidence="1" id="KW-0436">Ligase</keyword>
<accession>A0ABX2CMP9</accession>
<comment type="caution">
    <text evidence="7">The sequence shown here is derived from an EMBL/GenBank/DDBJ whole genome shotgun (WGS) entry which is preliminary data.</text>
</comment>
<dbReference type="SUPFAM" id="SSF56059">
    <property type="entry name" value="Glutathione synthetase ATP-binding domain-like"/>
    <property type="match status" value="1"/>
</dbReference>
<keyword evidence="5" id="KW-0460">Magnesium</keyword>
<evidence type="ECO:0000256" key="3">
    <source>
        <dbReference type="ARBA" id="ARBA00022741"/>
    </source>
</evidence>
<evidence type="ECO:0000256" key="5">
    <source>
        <dbReference type="ARBA" id="ARBA00022842"/>
    </source>
</evidence>
<reference evidence="7" key="1">
    <citation type="submission" date="2020-05" db="EMBL/GenBank/DDBJ databases">
        <title>Nod-independent and nitrogen-fixing Bradyrhizobium aeschynomene sp. nov. isolated from nodules of Aeschynomene indica.</title>
        <authorList>
            <person name="Zhang Z."/>
        </authorList>
    </citation>
    <scope>NUCLEOTIDE SEQUENCE</scope>
    <source>
        <strain evidence="7">83012</strain>
    </source>
</reference>
<feature type="domain" description="Glutathionylspermidine synthase pre-ATP-grasp-like" evidence="6">
    <location>
        <begin position="12"/>
        <end position="390"/>
    </location>
</feature>
<evidence type="ECO:0000256" key="2">
    <source>
        <dbReference type="ARBA" id="ARBA00022723"/>
    </source>
</evidence>
<dbReference type="SUPFAM" id="SSF52440">
    <property type="entry name" value="PreATP-grasp domain"/>
    <property type="match status" value="1"/>
</dbReference>
<dbReference type="InterPro" id="IPR005494">
    <property type="entry name" value="GSPS_pre-ATP-grasp-like_dom"/>
</dbReference>
<dbReference type="InterPro" id="IPR016185">
    <property type="entry name" value="PreATP-grasp_dom_sf"/>
</dbReference>
<evidence type="ECO:0000313" key="8">
    <source>
        <dbReference type="Proteomes" id="UP000886476"/>
    </source>
</evidence>
<evidence type="ECO:0000256" key="1">
    <source>
        <dbReference type="ARBA" id="ARBA00022598"/>
    </source>
</evidence>